<dbReference type="PRINTS" id="PR00344">
    <property type="entry name" value="BCTRLSENSOR"/>
</dbReference>
<proteinExistence type="predicted"/>
<dbReference type="InterPro" id="IPR005467">
    <property type="entry name" value="His_kinase_dom"/>
</dbReference>
<comment type="caution">
    <text evidence="10">The sequence shown here is derived from an EMBL/GenBank/DDBJ whole genome shotgun (WGS) entry which is preliminary data.</text>
</comment>
<dbReference type="InterPro" id="IPR004358">
    <property type="entry name" value="Sig_transdc_His_kin-like_C"/>
</dbReference>
<dbReference type="SMART" id="SM00388">
    <property type="entry name" value="HisKA"/>
    <property type="match status" value="1"/>
</dbReference>
<evidence type="ECO:0000313" key="10">
    <source>
        <dbReference type="EMBL" id="NMB91581.1"/>
    </source>
</evidence>
<feature type="domain" description="Histidine kinase" evidence="9">
    <location>
        <begin position="229"/>
        <end position="450"/>
    </location>
</feature>
<dbReference type="SMART" id="SM00387">
    <property type="entry name" value="HATPase_c"/>
    <property type="match status" value="1"/>
</dbReference>
<keyword evidence="3" id="KW-0597">Phosphoprotein</keyword>
<dbReference type="SMART" id="SM00065">
    <property type="entry name" value="GAF"/>
    <property type="match status" value="1"/>
</dbReference>
<evidence type="ECO:0000256" key="1">
    <source>
        <dbReference type="ARBA" id="ARBA00000085"/>
    </source>
</evidence>
<dbReference type="FunFam" id="1.10.287.130:FF:000001">
    <property type="entry name" value="Two-component sensor histidine kinase"/>
    <property type="match status" value="1"/>
</dbReference>
<dbReference type="CDD" id="cd00082">
    <property type="entry name" value="HisKA"/>
    <property type="match status" value="1"/>
</dbReference>
<evidence type="ECO:0000256" key="7">
    <source>
        <dbReference type="ARBA" id="ARBA00023136"/>
    </source>
</evidence>
<dbReference type="GO" id="GO:0000155">
    <property type="term" value="F:phosphorelay sensor kinase activity"/>
    <property type="evidence" value="ECO:0007669"/>
    <property type="project" value="InterPro"/>
</dbReference>
<dbReference type="InterPro" id="IPR029016">
    <property type="entry name" value="GAF-like_dom_sf"/>
</dbReference>
<dbReference type="InterPro" id="IPR003018">
    <property type="entry name" value="GAF"/>
</dbReference>
<keyword evidence="4" id="KW-0808">Transferase</keyword>
<dbReference type="InterPro" id="IPR050736">
    <property type="entry name" value="Sensor_HK_Regulatory"/>
</dbReference>
<evidence type="ECO:0000256" key="5">
    <source>
        <dbReference type="ARBA" id="ARBA00022777"/>
    </source>
</evidence>
<gene>
    <name evidence="10" type="ORF">GYA37_01885</name>
</gene>
<dbReference type="AlphaFoldDB" id="A0A7X9HSK9"/>
<dbReference type="SUPFAM" id="SSF55874">
    <property type="entry name" value="ATPase domain of HSP90 chaperone/DNA topoisomerase II/histidine kinase"/>
    <property type="match status" value="1"/>
</dbReference>
<dbReference type="Gene3D" id="3.30.450.40">
    <property type="match status" value="1"/>
</dbReference>
<dbReference type="FunFam" id="3.30.565.10:FF:000006">
    <property type="entry name" value="Sensor histidine kinase WalK"/>
    <property type="match status" value="1"/>
</dbReference>
<dbReference type="InterPro" id="IPR036890">
    <property type="entry name" value="HATPase_C_sf"/>
</dbReference>
<dbReference type="Pfam" id="PF00512">
    <property type="entry name" value="HisKA"/>
    <property type="match status" value="1"/>
</dbReference>
<dbReference type="PROSITE" id="PS50109">
    <property type="entry name" value="HIS_KIN"/>
    <property type="match status" value="1"/>
</dbReference>
<evidence type="ECO:0000256" key="4">
    <source>
        <dbReference type="ARBA" id="ARBA00022679"/>
    </source>
</evidence>
<keyword evidence="6" id="KW-0902">Two-component regulatory system</keyword>
<accession>A0A7X9HSK9</accession>
<reference evidence="10 11" key="1">
    <citation type="journal article" date="2020" name="Biotechnol. Biofuels">
        <title>New insights from the biogas microbiome by comprehensive genome-resolved metagenomics of nearly 1600 species originating from multiple anaerobic digesters.</title>
        <authorList>
            <person name="Campanaro S."/>
            <person name="Treu L."/>
            <person name="Rodriguez-R L.M."/>
            <person name="Kovalovszki A."/>
            <person name="Ziels R.M."/>
            <person name="Maus I."/>
            <person name="Zhu X."/>
            <person name="Kougias P.G."/>
            <person name="Basile A."/>
            <person name="Luo G."/>
            <person name="Schluter A."/>
            <person name="Konstantinidis K.T."/>
            <person name="Angelidaki I."/>
        </authorList>
    </citation>
    <scope>NUCLEOTIDE SEQUENCE [LARGE SCALE GENOMIC DNA]</scope>
    <source>
        <strain evidence="10">AS27yjCOA_202</strain>
    </source>
</reference>
<dbReference type="Gene3D" id="1.10.287.130">
    <property type="match status" value="1"/>
</dbReference>
<dbReference type="Proteomes" id="UP000590542">
    <property type="component" value="Unassembled WGS sequence"/>
</dbReference>
<dbReference type="Pfam" id="PF02518">
    <property type="entry name" value="HATPase_c"/>
    <property type="match status" value="1"/>
</dbReference>
<dbReference type="Gene3D" id="3.30.565.10">
    <property type="entry name" value="Histidine kinase-like ATPase, C-terminal domain"/>
    <property type="match status" value="1"/>
</dbReference>
<feature type="coiled-coil region" evidence="8">
    <location>
        <begin position="195"/>
        <end position="222"/>
    </location>
</feature>
<dbReference type="SUPFAM" id="SSF47384">
    <property type="entry name" value="Homodimeric domain of signal transducing histidine kinase"/>
    <property type="match status" value="1"/>
</dbReference>
<dbReference type="Pfam" id="PF13492">
    <property type="entry name" value="GAF_3"/>
    <property type="match status" value="1"/>
</dbReference>
<organism evidence="10 11">
    <name type="scientific">candidate division WWE3 bacterium</name>
    <dbReference type="NCBI Taxonomy" id="2053526"/>
    <lineage>
        <taxon>Bacteria</taxon>
        <taxon>Katanobacteria</taxon>
    </lineage>
</organism>
<evidence type="ECO:0000256" key="3">
    <source>
        <dbReference type="ARBA" id="ARBA00022553"/>
    </source>
</evidence>
<dbReference type="InterPro" id="IPR003594">
    <property type="entry name" value="HATPase_dom"/>
</dbReference>
<dbReference type="PANTHER" id="PTHR43711:SF31">
    <property type="entry name" value="HISTIDINE KINASE"/>
    <property type="match status" value="1"/>
</dbReference>
<evidence type="ECO:0000256" key="6">
    <source>
        <dbReference type="ARBA" id="ARBA00023012"/>
    </source>
</evidence>
<evidence type="ECO:0000256" key="8">
    <source>
        <dbReference type="SAM" id="Coils"/>
    </source>
</evidence>
<keyword evidence="8" id="KW-0175">Coiled coil</keyword>
<evidence type="ECO:0000256" key="2">
    <source>
        <dbReference type="ARBA" id="ARBA00012438"/>
    </source>
</evidence>
<dbReference type="InterPro" id="IPR003661">
    <property type="entry name" value="HisK_dim/P_dom"/>
</dbReference>
<dbReference type="EMBL" id="JAAZNV010000007">
    <property type="protein sequence ID" value="NMB91581.1"/>
    <property type="molecule type" value="Genomic_DNA"/>
</dbReference>
<dbReference type="EC" id="2.7.13.3" evidence="2"/>
<dbReference type="InterPro" id="IPR036097">
    <property type="entry name" value="HisK_dim/P_sf"/>
</dbReference>
<keyword evidence="7" id="KW-0472">Membrane</keyword>
<name>A0A7X9HSK9_UNCKA</name>
<keyword evidence="5 10" id="KW-0418">Kinase</keyword>
<comment type="catalytic activity">
    <reaction evidence="1">
        <text>ATP + protein L-histidine = ADP + protein N-phospho-L-histidine.</text>
        <dbReference type="EC" id="2.7.13.3"/>
    </reaction>
</comment>
<sequence>MENTQTVQLKEGELLALVDKNRALDATYKLIEIILGTNDFDEMSQKIADTIPMALGYELAILWLVDEQKQKLVKTAISQTIKDQDTLKKLKESLRSSSIALGYEDNLSIRAIKDQRQYVTPNLYDLLGPAITFDDAKELQILLKTKLNVATPLTVRDKTIGVLIVSMSKTANQLSDFEREMLRKFSENAGIALENSRLYKNLKEAKNELNEAYENLTVLNKMKDEFLTVASHELRTPMTIVKSYLWMLEQQKNGRLNAKQTDYLQKAIKGTQRMIDLINDMLNISRFEQDKVLFKIEQVNICELIKEILISFEIKIRNKGIYIKFDEDCIDTFVDIDKEKTRDVIMNLIDNAVKFTDTGGITVGIENEEEKVVIWIKDTGSGVNPADLPKLFHKFGRIDNSYTIASDTGGTGLGLYIVKLYVEGMGGRVWATSEGLGKGSTFWISLPKGKIQKTGLKKADIPVQQITSVR</sequence>
<dbReference type="PANTHER" id="PTHR43711">
    <property type="entry name" value="TWO-COMPONENT HISTIDINE KINASE"/>
    <property type="match status" value="1"/>
</dbReference>
<evidence type="ECO:0000313" key="11">
    <source>
        <dbReference type="Proteomes" id="UP000590542"/>
    </source>
</evidence>
<evidence type="ECO:0000259" key="9">
    <source>
        <dbReference type="PROSITE" id="PS50109"/>
    </source>
</evidence>
<protein>
    <recommendedName>
        <fullName evidence="2">histidine kinase</fullName>
        <ecNumber evidence="2">2.7.13.3</ecNumber>
    </recommendedName>
</protein>
<dbReference type="SUPFAM" id="SSF55781">
    <property type="entry name" value="GAF domain-like"/>
    <property type="match status" value="1"/>
</dbReference>